<dbReference type="SUPFAM" id="SSF82615">
    <property type="entry name" value="Polo-box domain"/>
    <property type="match status" value="2"/>
</dbReference>
<dbReference type="Gene3D" id="1.10.510.10">
    <property type="entry name" value="Transferase(Phosphotransferase) domain 1"/>
    <property type="match status" value="1"/>
</dbReference>
<dbReference type="SUPFAM" id="SSF56112">
    <property type="entry name" value="Protein kinase-like (PK-like)"/>
    <property type="match status" value="1"/>
</dbReference>
<dbReference type="EC" id="2.7.11.21" evidence="8"/>
<protein>
    <recommendedName>
        <fullName evidence="8">Serine/threonine-protein kinase</fullName>
        <ecNumber evidence="8">2.7.11.21</ecNumber>
    </recommendedName>
</protein>
<evidence type="ECO:0000256" key="9">
    <source>
        <dbReference type="SAM" id="MobiDB-lite"/>
    </source>
</evidence>
<feature type="domain" description="POLO box" evidence="11">
    <location>
        <begin position="875"/>
        <end position="957"/>
    </location>
</feature>
<reference evidence="12 13" key="1">
    <citation type="submission" date="2019-12" db="EMBL/GenBank/DDBJ databases">
        <authorList>
            <person name="Floudas D."/>
            <person name="Bentzer J."/>
            <person name="Ahren D."/>
            <person name="Johansson T."/>
            <person name="Persson P."/>
            <person name="Tunlid A."/>
        </authorList>
    </citation>
    <scope>NUCLEOTIDE SEQUENCE [LARGE SCALE GENOMIC DNA]</scope>
    <source>
        <strain evidence="12 13">CBS 102.39</strain>
    </source>
</reference>
<dbReference type="Pfam" id="PF00069">
    <property type="entry name" value="Pkinase"/>
    <property type="match status" value="1"/>
</dbReference>
<dbReference type="InterPro" id="IPR008271">
    <property type="entry name" value="Ser/Thr_kinase_AS"/>
</dbReference>
<feature type="binding site" evidence="7">
    <location>
        <position position="163"/>
    </location>
    <ligand>
        <name>ATP</name>
        <dbReference type="ChEBI" id="CHEBI:30616"/>
    </ligand>
</feature>
<evidence type="ECO:0000313" key="12">
    <source>
        <dbReference type="EMBL" id="KAF4618578.1"/>
    </source>
</evidence>
<evidence type="ECO:0000259" key="11">
    <source>
        <dbReference type="PROSITE" id="PS50078"/>
    </source>
</evidence>
<evidence type="ECO:0000256" key="4">
    <source>
        <dbReference type="ARBA" id="ARBA00022741"/>
    </source>
</evidence>
<dbReference type="CDD" id="cd13118">
    <property type="entry name" value="POLO_box_1"/>
    <property type="match status" value="1"/>
</dbReference>
<organism evidence="12 13">
    <name type="scientific">Agrocybe pediades</name>
    <dbReference type="NCBI Taxonomy" id="84607"/>
    <lineage>
        <taxon>Eukaryota</taxon>
        <taxon>Fungi</taxon>
        <taxon>Dikarya</taxon>
        <taxon>Basidiomycota</taxon>
        <taxon>Agaricomycotina</taxon>
        <taxon>Agaricomycetes</taxon>
        <taxon>Agaricomycetidae</taxon>
        <taxon>Agaricales</taxon>
        <taxon>Agaricineae</taxon>
        <taxon>Strophariaceae</taxon>
        <taxon>Agrocybe</taxon>
    </lineage>
</organism>
<feature type="domain" description="POLO box" evidence="11">
    <location>
        <begin position="771"/>
        <end position="854"/>
    </location>
</feature>
<dbReference type="InterPro" id="IPR017441">
    <property type="entry name" value="Protein_kinase_ATP_BS"/>
</dbReference>
<dbReference type="Gene3D" id="3.30.200.20">
    <property type="entry name" value="Phosphorylase Kinase, domain 1"/>
    <property type="match status" value="1"/>
</dbReference>
<evidence type="ECO:0000256" key="7">
    <source>
        <dbReference type="PROSITE-ProRule" id="PRU10141"/>
    </source>
</evidence>
<feature type="domain" description="Protein kinase" evidence="10">
    <location>
        <begin position="135"/>
        <end position="390"/>
    </location>
</feature>
<comment type="caution">
    <text evidence="12">The sequence shown here is derived from an EMBL/GenBank/DDBJ whole genome shotgun (WGS) entry which is preliminary data.</text>
</comment>
<gene>
    <name evidence="12" type="ORF">D9613_009683</name>
</gene>
<evidence type="ECO:0000256" key="1">
    <source>
        <dbReference type="ARBA" id="ARBA00022527"/>
    </source>
</evidence>
<dbReference type="GO" id="GO:0000922">
    <property type="term" value="C:spindle pole"/>
    <property type="evidence" value="ECO:0007669"/>
    <property type="project" value="TreeGrafter"/>
</dbReference>
<dbReference type="InterPro" id="IPR000959">
    <property type="entry name" value="POLO_box_dom"/>
</dbReference>
<dbReference type="PROSITE" id="PS50078">
    <property type="entry name" value="POLO_BOX"/>
    <property type="match status" value="2"/>
</dbReference>
<comment type="catalytic activity">
    <reaction evidence="8">
        <text>L-threonyl-[protein] + ATP = O-phospho-L-threonyl-[protein] + ADP + H(+)</text>
        <dbReference type="Rhea" id="RHEA:46608"/>
        <dbReference type="Rhea" id="RHEA-COMP:11060"/>
        <dbReference type="Rhea" id="RHEA-COMP:11605"/>
        <dbReference type="ChEBI" id="CHEBI:15378"/>
        <dbReference type="ChEBI" id="CHEBI:30013"/>
        <dbReference type="ChEBI" id="CHEBI:30616"/>
        <dbReference type="ChEBI" id="CHEBI:61977"/>
        <dbReference type="ChEBI" id="CHEBI:456216"/>
        <dbReference type="EC" id="2.7.11.21"/>
    </reaction>
</comment>
<dbReference type="InterPro" id="IPR036947">
    <property type="entry name" value="POLO_box_dom_sf"/>
</dbReference>
<dbReference type="GO" id="GO:0005816">
    <property type="term" value="C:spindle pole body"/>
    <property type="evidence" value="ECO:0007669"/>
    <property type="project" value="TreeGrafter"/>
</dbReference>
<dbReference type="CDD" id="cd14099">
    <property type="entry name" value="STKc_PLK"/>
    <property type="match status" value="1"/>
</dbReference>
<name>A0A8H4QWN9_9AGAR</name>
<evidence type="ECO:0000313" key="13">
    <source>
        <dbReference type="Proteomes" id="UP000521872"/>
    </source>
</evidence>
<dbReference type="InterPro" id="IPR033701">
    <property type="entry name" value="POLO_box_1"/>
</dbReference>
<dbReference type="FunFam" id="3.30.200.20:FF:000091">
    <property type="entry name" value="Serine/threonine-protein kinase PLK"/>
    <property type="match status" value="1"/>
</dbReference>
<evidence type="ECO:0000259" key="10">
    <source>
        <dbReference type="PROSITE" id="PS50011"/>
    </source>
</evidence>
<evidence type="ECO:0000256" key="3">
    <source>
        <dbReference type="ARBA" id="ARBA00022737"/>
    </source>
</evidence>
<feature type="compositionally biased region" description="Acidic residues" evidence="9">
    <location>
        <begin position="635"/>
        <end position="656"/>
    </location>
</feature>
<evidence type="ECO:0000256" key="5">
    <source>
        <dbReference type="ARBA" id="ARBA00022777"/>
    </source>
</evidence>
<keyword evidence="3" id="KW-0677">Repeat</keyword>
<keyword evidence="1 8" id="KW-0723">Serine/threonine-protein kinase</keyword>
<comment type="similarity">
    <text evidence="8">Belongs to the protein kinase superfamily. Ser/Thr protein kinase family. CDC5/Polo subfamily.</text>
</comment>
<feature type="region of interest" description="Disordered" evidence="9">
    <location>
        <begin position="627"/>
        <end position="705"/>
    </location>
</feature>
<keyword evidence="5 8" id="KW-0418">Kinase</keyword>
<dbReference type="InterPro" id="IPR033695">
    <property type="entry name" value="POLO_box_2"/>
</dbReference>
<accession>A0A8H4QWN9</accession>
<evidence type="ECO:0000256" key="6">
    <source>
        <dbReference type="ARBA" id="ARBA00022840"/>
    </source>
</evidence>
<keyword evidence="13" id="KW-1185">Reference proteome</keyword>
<dbReference type="SMART" id="SM00220">
    <property type="entry name" value="S_TKc"/>
    <property type="match status" value="1"/>
</dbReference>
<dbReference type="GO" id="GO:0005737">
    <property type="term" value="C:cytoplasm"/>
    <property type="evidence" value="ECO:0007669"/>
    <property type="project" value="TreeGrafter"/>
</dbReference>
<sequence length="1018" mass="111228">MTALGLPQNPQQLLENASRMYQAAYGRMSAVPPPMPGGGTTGGAAPTMQRRHPLGTTNAVNHQNYQHHNYDAHPLKQQQQQNYDKPHAQHQRQMTPPPKPPAKAPGSPPLPRQNSKTAPPSPPKVIVDKSGRVSFNRVGFLGEGGFARVYEVKDPRGMRYACKVVTKSSLKTKKAKTKLYAEIKIHRSLQHPNIVHFQDCFEDELNVYMTLELCTSGSLMDLLRRRKRFTEPESRFFMVQLIGACHYMHTHQVIHRDLKLGNLFLDTSMNVKVGDFGLAALIEKEGERKKTICGTPNYIAPEVLFDTANGHSFEVDTWSIGVILYTLVVGRPPFQTKDVKAIYKRIRDNEYEFPPDRSPSSNAQNLIQQILTPNPSERPTLHEIVDHAFFTQGTVPSYIPTSAHDAPPDFRNVTRAMSEVNLKRLRKYSLLDVDHTAAAAAAAAAASGGMGPPASIPTSSSNSLSGLAASKSVTSSIAQQEKEFQKAVQPGSPISALLSSARQPLVMGTAVPAAGGMTSSSSGGNVAAAAAAATGGGKESALLRKLQAVSVAKESPLGRRSVTRGLNGIVEETTTANGATAAAAGTTSRRRTVEEGGSAGRTPSEHEEEEMRLRKKELEAQKARIVAQMAPVPEAAEDDGDLREEEGEGEESEDEVEIVRVRHQQHQYQQQRVQTGLRGKADRENVPPPQQSSLGGRGVSGLSSATTARYQVKPKEQLAPPGVPAPQPQVKLSGFDAAAQTLTLAFEARAAGKVFRDPSGGQHPLPDEKVFIVSWVDYCNKYGMGYALTDGSVGVHFNDSTTLVLSPDKIHFDYISSRRQGSVYVRKSYTVDVFPDELKSKVYLLKHFEKYIMDRLYGEYEYTFADTQREKGMEWVQKYLRMKHVIVFKLSHDVLQFNFYDHSKLILSSSGMLVTHIDKHYKMTRWSLSEIMALSLSPPTASSSSSQEAADQAKFNQRLVDKLKYCKEVLISIRTASAAGPGAVPEESEAMGRALSDVGAGAGAGGSLASRTSKMSLR</sequence>
<feature type="compositionally biased region" description="Low complexity" evidence="9">
    <location>
        <begin position="573"/>
        <end position="587"/>
    </location>
</feature>
<feature type="compositionally biased region" description="Pro residues" evidence="9">
    <location>
        <begin position="95"/>
        <end position="111"/>
    </location>
</feature>
<dbReference type="PANTHER" id="PTHR24345">
    <property type="entry name" value="SERINE/THREONINE-PROTEIN KINASE PLK"/>
    <property type="match status" value="1"/>
</dbReference>
<dbReference type="PROSITE" id="PS00107">
    <property type="entry name" value="PROTEIN_KINASE_ATP"/>
    <property type="match status" value="1"/>
</dbReference>
<feature type="region of interest" description="Disordered" evidence="9">
    <location>
        <begin position="77"/>
        <end position="129"/>
    </location>
</feature>
<dbReference type="Proteomes" id="UP000521872">
    <property type="component" value="Unassembled WGS sequence"/>
</dbReference>
<dbReference type="AlphaFoldDB" id="A0A8H4QWN9"/>
<feature type="compositionally biased region" description="Polar residues" evidence="9">
    <location>
        <begin position="1009"/>
        <end position="1018"/>
    </location>
</feature>
<feature type="region of interest" description="Disordered" evidence="9">
    <location>
        <begin position="564"/>
        <end position="613"/>
    </location>
</feature>
<evidence type="ECO:0000256" key="8">
    <source>
        <dbReference type="RuleBase" id="RU361162"/>
    </source>
</evidence>
<keyword evidence="4 7" id="KW-0547">Nucleotide-binding</keyword>
<dbReference type="EMBL" id="JAACJL010000017">
    <property type="protein sequence ID" value="KAF4618578.1"/>
    <property type="molecule type" value="Genomic_DNA"/>
</dbReference>
<feature type="region of interest" description="Disordered" evidence="9">
    <location>
        <begin position="28"/>
        <end position="55"/>
    </location>
</feature>
<dbReference type="InterPro" id="IPR000719">
    <property type="entry name" value="Prot_kinase_dom"/>
</dbReference>
<proteinExistence type="inferred from homology"/>
<feature type="compositionally biased region" description="Basic and acidic residues" evidence="9">
    <location>
        <begin position="603"/>
        <end position="613"/>
    </location>
</feature>
<dbReference type="FunFam" id="1.10.510.10:FF:001669">
    <property type="entry name" value="Serine/threonine-protein kinase"/>
    <property type="match status" value="1"/>
</dbReference>
<dbReference type="PROSITE" id="PS00108">
    <property type="entry name" value="PROTEIN_KINASE_ST"/>
    <property type="match status" value="1"/>
</dbReference>
<dbReference type="Pfam" id="PF00659">
    <property type="entry name" value="POLO_box"/>
    <property type="match status" value="2"/>
</dbReference>
<feature type="region of interest" description="Disordered" evidence="9">
    <location>
        <begin position="999"/>
        <end position="1018"/>
    </location>
</feature>
<dbReference type="GO" id="GO:0005524">
    <property type="term" value="F:ATP binding"/>
    <property type="evidence" value="ECO:0007669"/>
    <property type="project" value="UniProtKB-UniRule"/>
</dbReference>
<dbReference type="PROSITE" id="PS50011">
    <property type="entry name" value="PROTEIN_KINASE_DOM"/>
    <property type="match status" value="1"/>
</dbReference>
<keyword evidence="2 8" id="KW-0808">Transferase</keyword>
<dbReference type="CDD" id="cd13117">
    <property type="entry name" value="POLO_box_2"/>
    <property type="match status" value="1"/>
</dbReference>
<evidence type="ECO:0000256" key="2">
    <source>
        <dbReference type="ARBA" id="ARBA00022679"/>
    </source>
</evidence>
<dbReference type="Gene3D" id="3.30.1120.30">
    <property type="entry name" value="POLO box domain"/>
    <property type="match status" value="2"/>
</dbReference>
<dbReference type="GO" id="GO:0007052">
    <property type="term" value="P:mitotic spindle organization"/>
    <property type="evidence" value="ECO:0007669"/>
    <property type="project" value="TreeGrafter"/>
</dbReference>
<dbReference type="GO" id="GO:0004674">
    <property type="term" value="F:protein serine/threonine kinase activity"/>
    <property type="evidence" value="ECO:0007669"/>
    <property type="project" value="UniProtKB-KW"/>
</dbReference>
<dbReference type="InterPro" id="IPR011009">
    <property type="entry name" value="Kinase-like_dom_sf"/>
</dbReference>
<keyword evidence="6 7" id="KW-0067">ATP-binding</keyword>
<dbReference type="PANTHER" id="PTHR24345:SF0">
    <property type="entry name" value="CELL CYCLE SERINE_THREONINE-PROTEIN KINASE CDC5_MSD2"/>
    <property type="match status" value="1"/>
</dbReference>
<dbReference type="GO" id="GO:0000776">
    <property type="term" value="C:kinetochore"/>
    <property type="evidence" value="ECO:0007669"/>
    <property type="project" value="TreeGrafter"/>
</dbReference>
<dbReference type="GO" id="GO:0005634">
    <property type="term" value="C:nucleus"/>
    <property type="evidence" value="ECO:0007669"/>
    <property type="project" value="TreeGrafter"/>
</dbReference>